<dbReference type="EMBL" id="JAPFFK010000126">
    <property type="protein sequence ID" value="KAJ6677475.1"/>
    <property type="molecule type" value="Genomic_DNA"/>
</dbReference>
<protein>
    <submittedName>
        <fullName evidence="1">Uncharacterized protein</fullName>
    </submittedName>
</protein>
<dbReference type="Proteomes" id="UP001151532">
    <property type="component" value="Unassembled WGS sequence"/>
</dbReference>
<accession>A0A9Q0SHR5</accession>
<sequence>MKELNKLFFLSIYL</sequence>
<gene>
    <name evidence="1" type="ORF">OIU79_003669</name>
</gene>
<keyword evidence="2" id="KW-1185">Reference proteome</keyword>
<reference evidence="1" key="2">
    <citation type="journal article" date="2023" name="Int. J. Mol. Sci.">
        <title>De Novo Assembly and Annotation of 11 Diverse Shrub Willow (Salix) Genomes Reveals Novel Gene Organization in Sex-Linked Regions.</title>
        <authorList>
            <person name="Hyden B."/>
            <person name="Feng K."/>
            <person name="Yates T.B."/>
            <person name="Jawdy S."/>
            <person name="Cereghino C."/>
            <person name="Smart L.B."/>
            <person name="Muchero W."/>
        </authorList>
    </citation>
    <scope>NUCLEOTIDE SEQUENCE</scope>
    <source>
        <tissue evidence="1">Shoot tip</tissue>
    </source>
</reference>
<proteinExistence type="predicted"/>
<reference evidence="1" key="1">
    <citation type="submission" date="2022-11" db="EMBL/GenBank/DDBJ databases">
        <authorList>
            <person name="Hyden B.L."/>
            <person name="Feng K."/>
            <person name="Yates T."/>
            <person name="Jawdy S."/>
            <person name="Smart L.B."/>
            <person name="Muchero W."/>
        </authorList>
    </citation>
    <scope>NUCLEOTIDE SEQUENCE</scope>
    <source>
        <tissue evidence="1">Shoot tip</tissue>
    </source>
</reference>
<evidence type="ECO:0000313" key="1">
    <source>
        <dbReference type="EMBL" id="KAJ6677475.1"/>
    </source>
</evidence>
<name>A0A9Q0SHR5_SALPP</name>
<organism evidence="1 2">
    <name type="scientific">Salix purpurea</name>
    <name type="common">Purple osier willow</name>
    <dbReference type="NCBI Taxonomy" id="77065"/>
    <lineage>
        <taxon>Eukaryota</taxon>
        <taxon>Viridiplantae</taxon>
        <taxon>Streptophyta</taxon>
        <taxon>Embryophyta</taxon>
        <taxon>Tracheophyta</taxon>
        <taxon>Spermatophyta</taxon>
        <taxon>Magnoliopsida</taxon>
        <taxon>eudicotyledons</taxon>
        <taxon>Gunneridae</taxon>
        <taxon>Pentapetalae</taxon>
        <taxon>rosids</taxon>
        <taxon>fabids</taxon>
        <taxon>Malpighiales</taxon>
        <taxon>Salicaceae</taxon>
        <taxon>Saliceae</taxon>
        <taxon>Salix</taxon>
    </lineage>
</organism>
<comment type="caution">
    <text evidence="1">The sequence shown here is derived from an EMBL/GenBank/DDBJ whole genome shotgun (WGS) entry which is preliminary data.</text>
</comment>
<evidence type="ECO:0000313" key="2">
    <source>
        <dbReference type="Proteomes" id="UP001151532"/>
    </source>
</evidence>